<evidence type="ECO:0000313" key="2">
    <source>
        <dbReference type="Proteomes" id="UP000002624"/>
    </source>
</evidence>
<dbReference type="VEuPathDB" id="FungiDB:HCDG_01190"/>
<dbReference type="EMBL" id="GG692419">
    <property type="protein sequence ID" value="EER45611.1"/>
    <property type="molecule type" value="Genomic_DNA"/>
</dbReference>
<protein>
    <submittedName>
        <fullName evidence="1">Uncharacterized protein</fullName>
    </submittedName>
</protein>
<organism evidence="1 2">
    <name type="scientific">Ajellomyces capsulatus (strain H143)</name>
    <name type="common">Darling's disease fungus</name>
    <name type="synonym">Histoplasma capsulatum</name>
    <dbReference type="NCBI Taxonomy" id="544712"/>
    <lineage>
        <taxon>Eukaryota</taxon>
        <taxon>Fungi</taxon>
        <taxon>Dikarya</taxon>
        <taxon>Ascomycota</taxon>
        <taxon>Pezizomycotina</taxon>
        <taxon>Eurotiomycetes</taxon>
        <taxon>Eurotiomycetidae</taxon>
        <taxon>Onygenales</taxon>
        <taxon>Ajellomycetaceae</taxon>
        <taxon>Histoplasma</taxon>
    </lineage>
</organism>
<dbReference type="HOGENOM" id="CLU_2249275_0_0_1"/>
<proteinExistence type="predicted"/>
<name>C6H3D7_AJECH</name>
<reference evidence="2" key="1">
    <citation type="submission" date="2009-05" db="EMBL/GenBank/DDBJ databases">
        <title>The genome sequence of Ajellomyces capsulatus strain H143.</title>
        <authorList>
            <person name="Champion M."/>
            <person name="Cuomo C.A."/>
            <person name="Ma L.-J."/>
            <person name="Henn M.R."/>
            <person name="Sil A."/>
            <person name="Goldman B."/>
            <person name="Young S.K."/>
            <person name="Kodira C.D."/>
            <person name="Zeng Q."/>
            <person name="Koehrsen M."/>
            <person name="Alvarado L."/>
            <person name="Berlin A.M."/>
            <person name="Borenstein D."/>
            <person name="Chen Z."/>
            <person name="Engels R."/>
            <person name="Freedman E."/>
            <person name="Gellesch M."/>
            <person name="Goldberg J."/>
            <person name="Griggs A."/>
            <person name="Gujja S."/>
            <person name="Heiman D.I."/>
            <person name="Hepburn T.A."/>
            <person name="Howarth C."/>
            <person name="Jen D."/>
            <person name="Larson L."/>
            <person name="Lewis B."/>
            <person name="Mehta T."/>
            <person name="Park D."/>
            <person name="Pearson M."/>
            <person name="Roberts A."/>
            <person name="Saif S."/>
            <person name="Shea T.D."/>
            <person name="Shenoy N."/>
            <person name="Sisk P."/>
            <person name="Stolte C."/>
            <person name="Sykes S."/>
            <person name="Walk T."/>
            <person name="White J."/>
            <person name="Yandava C."/>
            <person name="Klein B."/>
            <person name="McEwen J.G."/>
            <person name="Puccia R."/>
            <person name="Goldman G.H."/>
            <person name="Felipe M.S."/>
            <person name="Nino-Vega G."/>
            <person name="San-Blas G."/>
            <person name="Taylor J.W."/>
            <person name="Mendoza L."/>
            <person name="Galagan J.E."/>
            <person name="Nusbaum C."/>
            <person name="Birren B.W."/>
        </authorList>
    </citation>
    <scope>NUCLEOTIDE SEQUENCE [LARGE SCALE GENOMIC DNA]</scope>
    <source>
        <strain evidence="2">H143</strain>
    </source>
</reference>
<gene>
    <name evidence="1" type="ORF">HCDG_01190</name>
</gene>
<dbReference type="AlphaFoldDB" id="C6H3D7"/>
<evidence type="ECO:0000313" key="1">
    <source>
        <dbReference type="EMBL" id="EER45611.1"/>
    </source>
</evidence>
<sequence length="104" mass="11123">MALVVIELFCPSGLTGLSAKITSWYPSDPDWAAFVLFGFLNPLDPFPELGFHRVILASGCEASLPSPSAPVAASFRKSSVVRVSAGHQLYSRKLICISNSLLPS</sequence>
<accession>C6H3D7</accession>
<dbReference type="Proteomes" id="UP000002624">
    <property type="component" value="Unassembled WGS sequence"/>
</dbReference>